<comment type="caution">
    <text evidence="11">The sequence shown here is derived from an EMBL/GenBank/DDBJ whole genome shotgun (WGS) entry which is preliminary data.</text>
</comment>
<evidence type="ECO:0000256" key="1">
    <source>
        <dbReference type="ARBA" id="ARBA00004123"/>
    </source>
</evidence>
<dbReference type="PIRSF" id="PIRSF026991">
    <property type="entry name" value="Mnd1"/>
    <property type="match status" value="1"/>
</dbReference>
<keyword evidence="5 7" id="KW-0539">Nucleus</keyword>
<gene>
    <name evidence="11" type="ORF">BZG36_05207</name>
</gene>
<dbReference type="InterPro" id="IPR005647">
    <property type="entry name" value="Mnd1"/>
</dbReference>
<evidence type="ECO:0000313" key="11">
    <source>
        <dbReference type="EMBL" id="OZJ01649.1"/>
    </source>
</evidence>
<dbReference type="PANTHER" id="PTHR31398:SF0">
    <property type="entry name" value="MEIOTIC NUCLEAR DIVISION PROTEIN 1 HOMOLOG"/>
    <property type="match status" value="1"/>
</dbReference>
<evidence type="ECO:0000313" key="12">
    <source>
        <dbReference type="Proteomes" id="UP000242875"/>
    </source>
</evidence>
<evidence type="ECO:0000259" key="9">
    <source>
        <dbReference type="Pfam" id="PF03962"/>
    </source>
</evidence>
<accession>A0A261XTG3</accession>
<evidence type="ECO:0000256" key="2">
    <source>
        <dbReference type="ARBA" id="ARBA00005981"/>
    </source>
</evidence>
<evidence type="ECO:0000256" key="5">
    <source>
        <dbReference type="ARBA" id="ARBA00023242"/>
    </source>
</evidence>
<dbReference type="AlphaFoldDB" id="A0A261XTG3"/>
<feature type="domain" description="Mnd1 HTH" evidence="9">
    <location>
        <begin position="15"/>
        <end position="74"/>
    </location>
</feature>
<dbReference type="InterPro" id="IPR040453">
    <property type="entry name" value="Mnd1_HTH"/>
</dbReference>
<proteinExistence type="inferred from homology"/>
<sequence length="205" mass="23213">MAPKGLSAEEKLKRLEQLFHETKDVFQLKELEKIAPKQKGIVMQSVKDVLQSLVDDNLVTMDKIGTSNYYWSFPSDALQKRNNKIESLQTEISTLTAKNDELQADINSQLDGKEETAARAELLKDLAEAESQSEKLLAELEQYRESDPALLDAKKNATKVALDAANRWTDNIFLLQSYCVNTFNMEKSDFNANFGINDDFDNITL</sequence>
<feature type="domain" description="Leucine zipper with capping helix" evidence="10">
    <location>
        <begin position="151"/>
        <end position="203"/>
    </location>
</feature>
<reference evidence="11 12" key="1">
    <citation type="journal article" date="2017" name="Mycologia">
        <title>Bifiguratus adelaidae, gen. et sp. nov., a new member of Mucoromycotina in endophytic and soil-dwelling habitats.</title>
        <authorList>
            <person name="Torres-Cruz T.J."/>
            <person name="Billingsley Tobias T.L."/>
            <person name="Almatruk M."/>
            <person name="Hesse C."/>
            <person name="Kuske C.R."/>
            <person name="Desiro A."/>
            <person name="Benucci G.M."/>
            <person name="Bonito G."/>
            <person name="Stajich J.E."/>
            <person name="Dunlap C."/>
            <person name="Arnold A.E."/>
            <person name="Porras-Alfaro A."/>
        </authorList>
    </citation>
    <scope>NUCLEOTIDE SEQUENCE [LARGE SCALE GENOMIC DNA]</scope>
    <source>
        <strain evidence="11 12">AZ0501</strain>
    </source>
</reference>
<evidence type="ECO:0000256" key="8">
    <source>
        <dbReference type="SAM" id="Coils"/>
    </source>
</evidence>
<keyword evidence="12" id="KW-1185">Reference proteome</keyword>
<dbReference type="PANTHER" id="PTHR31398">
    <property type="entry name" value="MEIOTIC NUCLEAR DIVISION PROTEIN 1 HOMOLOG"/>
    <property type="match status" value="1"/>
</dbReference>
<feature type="coiled-coil region" evidence="8">
    <location>
        <begin position="78"/>
        <end position="146"/>
    </location>
</feature>
<evidence type="ECO:0000259" key="10">
    <source>
        <dbReference type="Pfam" id="PF18517"/>
    </source>
</evidence>
<keyword evidence="4" id="KW-0233">DNA recombination</keyword>
<dbReference type="GO" id="GO:0003690">
    <property type="term" value="F:double-stranded DNA binding"/>
    <property type="evidence" value="ECO:0007669"/>
    <property type="project" value="InterPro"/>
</dbReference>
<evidence type="ECO:0000256" key="7">
    <source>
        <dbReference type="PIRNR" id="PIRNR026991"/>
    </source>
</evidence>
<evidence type="ECO:0000256" key="6">
    <source>
        <dbReference type="ARBA" id="ARBA00023254"/>
    </source>
</evidence>
<protein>
    <recommendedName>
        <fullName evidence="7">Meiotic nuclear division protein 1</fullName>
    </recommendedName>
</protein>
<keyword evidence="3 8" id="KW-0175">Coiled coil</keyword>
<comment type="subcellular location">
    <subcellularLocation>
        <location evidence="1 7">Nucleus</location>
    </subcellularLocation>
</comment>
<organism evidence="11 12">
    <name type="scientific">Bifiguratus adelaidae</name>
    <dbReference type="NCBI Taxonomy" id="1938954"/>
    <lineage>
        <taxon>Eukaryota</taxon>
        <taxon>Fungi</taxon>
        <taxon>Fungi incertae sedis</taxon>
        <taxon>Mucoromycota</taxon>
        <taxon>Mucoromycotina</taxon>
        <taxon>Endogonomycetes</taxon>
        <taxon>Endogonales</taxon>
        <taxon>Endogonales incertae sedis</taxon>
        <taxon>Bifiguratus</taxon>
    </lineage>
</organism>
<dbReference type="Proteomes" id="UP000242875">
    <property type="component" value="Unassembled WGS sequence"/>
</dbReference>
<dbReference type="Pfam" id="PF18517">
    <property type="entry name" value="LZ3wCH"/>
    <property type="match status" value="1"/>
</dbReference>
<evidence type="ECO:0000256" key="4">
    <source>
        <dbReference type="ARBA" id="ARBA00023172"/>
    </source>
</evidence>
<dbReference type="InterPro" id="IPR040661">
    <property type="entry name" value="LZ3wCH"/>
</dbReference>
<dbReference type="GO" id="GO:0120230">
    <property type="term" value="F:recombinase activator activity"/>
    <property type="evidence" value="ECO:0007669"/>
    <property type="project" value="EnsemblFungi"/>
</dbReference>
<dbReference type="GO" id="GO:0000785">
    <property type="term" value="C:chromatin"/>
    <property type="evidence" value="ECO:0007669"/>
    <property type="project" value="EnsemblFungi"/>
</dbReference>
<dbReference type="GO" id="GO:0010774">
    <property type="term" value="P:meiotic strand invasion involved in reciprocal meiotic recombination"/>
    <property type="evidence" value="ECO:0007669"/>
    <property type="project" value="EnsemblFungi"/>
</dbReference>
<dbReference type="GO" id="GO:0120231">
    <property type="term" value="C:DNA recombinase auxiliary factor complex"/>
    <property type="evidence" value="ECO:0007669"/>
    <property type="project" value="EnsemblFungi"/>
</dbReference>
<dbReference type="GO" id="GO:0005634">
    <property type="term" value="C:nucleus"/>
    <property type="evidence" value="ECO:0007669"/>
    <property type="project" value="UniProtKB-SubCell"/>
</dbReference>
<name>A0A261XTG3_9FUNG</name>
<dbReference type="OrthoDB" id="273345at2759"/>
<keyword evidence="6" id="KW-0469">Meiosis</keyword>
<dbReference type="GO" id="GO:0000709">
    <property type="term" value="P:meiotic joint molecule formation"/>
    <property type="evidence" value="ECO:0007669"/>
    <property type="project" value="EnsemblFungi"/>
</dbReference>
<dbReference type="Pfam" id="PF03962">
    <property type="entry name" value="Mnd1"/>
    <property type="match status" value="1"/>
</dbReference>
<dbReference type="EMBL" id="MVBO01000275">
    <property type="protein sequence ID" value="OZJ01649.1"/>
    <property type="molecule type" value="Genomic_DNA"/>
</dbReference>
<comment type="similarity">
    <text evidence="2 7">Belongs to the MND1 family.</text>
</comment>
<evidence type="ECO:0000256" key="3">
    <source>
        <dbReference type="ARBA" id="ARBA00023054"/>
    </source>
</evidence>
<comment type="function">
    <text evidence="7">Required for proper homologous chromosome pairing and efficient cross-over and intragenic recombination during meiosis.</text>
</comment>